<evidence type="ECO:0000313" key="8">
    <source>
        <dbReference type="EMBL" id="OGE30269.1"/>
    </source>
</evidence>
<dbReference type="GO" id="GO:0005524">
    <property type="term" value="F:ATP binding"/>
    <property type="evidence" value="ECO:0007669"/>
    <property type="project" value="UniProtKB-KW"/>
</dbReference>
<dbReference type="SUPFAM" id="SSF55681">
    <property type="entry name" value="Class II aaRS and biotin synthetases"/>
    <property type="match status" value="1"/>
</dbReference>
<dbReference type="GO" id="GO:1990742">
    <property type="term" value="C:microvesicle"/>
    <property type="evidence" value="ECO:0007669"/>
    <property type="project" value="UniProtKB-ARBA"/>
</dbReference>
<dbReference type="InterPro" id="IPR033731">
    <property type="entry name" value="GlyRS-like_core"/>
</dbReference>
<evidence type="ECO:0000256" key="1">
    <source>
        <dbReference type="ARBA" id="ARBA00022490"/>
    </source>
</evidence>
<keyword evidence="4" id="KW-0067">ATP-binding</keyword>
<evidence type="ECO:0000256" key="2">
    <source>
        <dbReference type="ARBA" id="ARBA00022598"/>
    </source>
</evidence>
<dbReference type="FunFam" id="3.40.50.800:FF:000002">
    <property type="entry name" value="Glycine--tRNA ligase"/>
    <property type="match status" value="1"/>
</dbReference>
<dbReference type="Proteomes" id="UP000176902">
    <property type="component" value="Unassembled WGS sequence"/>
</dbReference>
<evidence type="ECO:0000256" key="3">
    <source>
        <dbReference type="ARBA" id="ARBA00022741"/>
    </source>
</evidence>
<dbReference type="EMBL" id="MFCV01000048">
    <property type="protein sequence ID" value="OGE30269.1"/>
    <property type="molecule type" value="Genomic_DNA"/>
</dbReference>
<dbReference type="SUPFAM" id="SSF52954">
    <property type="entry name" value="Class II aaRS ABD-related"/>
    <property type="match status" value="1"/>
</dbReference>
<dbReference type="PANTHER" id="PTHR10745:SF8">
    <property type="entry name" value="DNA POLYMERASE SUBUNIT GAMMA-2, MITOCHONDRIAL"/>
    <property type="match status" value="1"/>
</dbReference>
<keyword evidence="1" id="KW-0963">Cytoplasm</keyword>
<dbReference type="AlphaFoldDB" id="A0A1F5JNV0"/>
<dbReference type="GO" id="GO:0070062">
    <property type="term" value="C:extracellular exosome"/>
    <property type="evidence" value="ECO:0007669"/>
    <property type="project" value="UniProtKB-ARBA"/>
</dbReference>
<dbReference type="InterPro" id="IPR027031">
    <property type="entry name" value="Gly-tRNA_synthase/POLG2"/>
</dbReference>
<dbReference type="GO" id="GO:0015966">
    <property type="term" value="P:diadenosine tetraphosphate biosynthetic process"/>
    <property type="evidence" value="ECO:0007669"/>
    <property type="project" value="UniProtKB-ARBA"/>
</dbReference>
<dbReference type="PANTHER" id="PTHR10745">
    <property type="entry name" value="GLYCYL-TRNA SYNTHETASE/DNA POLYMERASE SUBUNIT GAMMA-2"/>
    <property type="match status" value="1"/>
</dbReference>
<dbReference type="Gene3D" id="3.30.930.10">
    <property type="entry name" value="Bira Bifunctional Protein, Domain 2"/>
    <property type="match status" value="1"/>
</dbReference>
<dbReference type="InterPro" id="IPR006195">
    <property type="entry name" value="aa-tRNA-synth_II"/>
</dbReference>
<evidence type="ECO:0000256" key="5">
    <source>
        <dbReference type="ARBA" id="ARBA00022917"/>
    </source>
</evidence>
<gene>
    <name evidence="8" type="ORF">A3C59_04800</name>
</gene>
<keyword evidence="5" id="KW-0648">Protein biosynthesis</keyword>
<evidence type="ECO:0000256" key="6">
    <source>
        <dbReference type="ARBA" id="ARBA00023146"/>
    </source>
</evidence>
<dbReference type="GO" id="GO:0004081">
    <property type="term" value="F:bis(5'-nucleosyl)-tetraphosphatase (asymmetrical) activity"/>
    <property type="evidence" value="ECO:0007669"/>
    <property type="project" value="UniProtKB-ARBA"/>
</dbReference>
<evidence type="ECO:0000259" key="7">
    <source>
        <dbReference type="PROSITE" id="PS50862"/>
    </source>
</evidence>
<dbReference type="GO" id="GO:0004820">
    <property type="term" value="F:glycine-tRNA ligase activity"/>
    <property type="evidence" value="ECO:0007669"/>
    <property type="project" value="TreeGrafter"/>
</dbReference>
<comment type="caution">
    <text evidence="8">The sequence shown here is derived from an EMBL/GenBank/DDBJ whole genome shotgun (WGS) entry which is preliminary data.</text>
</comment>
<dbReference type="STRING" id="1797768.A3C59_04800"/>
<proteinExistence type="predicted"/>
<reference evidence="8 9" key="1">
    <citation type="journal article" date="2016" name="Nat. Commun.">
        <title>Thousands of microbial genomes shed light on interconnected biogeochemical processes in an aquifer system.</title>
        <authorList>
            <person name="Anantharaman K."/>
            <person name="Brown C.T."/>
            <person name="Hug L.A."/>
            <person name="Sharon I."/>
            <person name="Castelle C.J."/>
            <person name="Probst A.J."/>
            <person name="Thomas B.C."/>
            <person name="Singh A."/>
            <person name="Wilkins M.J."/>
            <person name="Karaoz U."/>
            <person name="Brodie E.L."/>
            <person name="Williams K.H."/>
            <person name="Hubbard S.S."/>
            <person name="Banfield J.F."/>
        </authorList>
    </citation>
    <scope>NUCLEOTIDE SEQUENCE [LARGE SCALE GENOMIC DNA]</scope>
</reference>
<dbReference type="PROSITE" id="PS50862">
    <property type="entry name" value="AA_TRNA_LIGASE_II"/>
    <property type="match status" value="1"/>
</dbReference>
<dbReference type="NCBIfam" id="NF003211">
    <property type="entry name" value="PRK04173.1"/>
    <property type="match status" value="1"/>
</dbReference>
<feature type="domain" description="Aminoacyl-transfer RNA synthetases class-II family profile" evidence="7">
    <location>
        <begin position="4"/>
        <end position="342"/>
    </location>
</feature>
<evidence type="ECO:0000256" key="4">
    <source>
        <dbReference type="ARBA" id="ARBA00022840"/>
    </source>
</evidence>
<keyword evidence="3" id="KW-0547">Nucleotide-binding</keyword>
<dbReference type="PRINTS" id="PR01043">
    <property type="entry name" value="TRNASYNTHGLY"/>
</dbReference>
<name>A0A1F5JNV0_9BACT</name>
<sequence>MADDLMSKIVALCKRRGFIYPGSEIYGGLGGTWDYGPTGALLKKNLKDLWWKEMVQLRDDIVGVDAAIMMNPKAWVASGHVEAFSDPLIECKVCNQRFRADKIDEIEEHAASHKEKVEWTEPQQFNLLVKAYLGVLEGKQSEIYLRGEITNGVHVNFKNVLDSTRVRIPFGIAQIGKAFRNEITPGNFTFRSREFEQMEVQFYIRPEVEEGNKWFEYWKQNRMDFYLSLGMKKENLRFRDHAEGERAHYAKAACDIEYNAPFGWSEFMGIHHRGDWDLSRHMEHSGQDMKFRDPETGEEFIPWDIETSAGVDRSTLFLLIDAYTEDPSTGSGQGRIYLKLSPKIAPYKAAVFPLLANKPELVEKAKGIYDDLKQNFMVAWDARGNIGKRYAAQDEIGTPFCITVDFDSLEDEAVTVRDRDSAKQERVKIVDLRAYLNDKIK</sequence>
<keyword evidence="2 8" id="KW-0436">Ligase</keyword>
<dbReference type="Gene3D" id="3.40.50.800">
    <property type="entry name" value="Anticodon-binding domain"/>
    <property type="match status" value="1"/>
</dbReference>
<accession>A0A1F5JNV0</accession>
<organism evidence="8 9">
    <name type="scientific">Candidatus Daviesbacteria bacterium RIFCSPHIGHO2_02_FULL_36_13</name>
    <dbReference type="NCBI Taxonomy" id="1797768"/>
    <lineage>
        <taxon>Bacteria</taxon>
        <taxon>Candidatus Daviesiibacteriota</taxon>
    </lineage>
</organism>
<dbReference type="InterPro" id="IPR036621">
    <property type="entry name" value="Anticodon-bd_dom_sf"/>
</dbReference>
<protein>
    <submittedName>
        <fullName evidence="8">Glycine--tRNA ligase</fullName>
    </submittedName>
</protein>
<dbReference type="InterPro" id="IPR045864">
    <property type="entry name" value="aa-tRNA-synth_II/BPL/LPL"/>
</dbReference>
<evidence type="ECO:0000313" key="9">
    <source>
        <dbReference type="Proteomes" id="UP000176902"/>
    </source>
</evidence>
<dbReference type="GO" id="GO:0005737">
    <property type="term" value="C:cytoplasm"/>
    <property type="evidence" value="ECO:0007669"/>
    <property type="project" value="TreeGrafter"/>
</dbReference>
<keyword evidence="6" id="KW-0030">Aminoacyl-tRNA synthetase</keyword>
<dbReference type="GO" id="GO:0006426">
    <property type="term" value="P:glycyl-tRNA aminoacylation"/>
    <property type="evidence" value="ECO:0007669"/>
    <property type="project" value="TreeGrafter"/>
</dbReference>
<dbReference type="CDD" id="cd00774">
    <property type="entry name" value="GlyRS-like_core"/>
    <property type="match status" value="1"/>
</dbReference>
<dbReference type="CDD" id="cd00858">
    <property type="entry name" value="GlyRS_anticodon"/>
    <property type="match status" value="1"/>
</dbReference>
<dbReference type="Pfam" id="PF03129">
    <property type="entry name" value="HGTP_anticodon"/>
    <property type="match status" value="1"/>
</dbReference>
<dbReference type="InterPro" id="IPR004154">
    <property type="entry name" value="Anticodon-bd"/>
</dbReference>